<comment type="function">
    <text evidence="5">This enzyme is involved in nucleotide metabolism: it produces dUMP, the immediate precursor of thymidine nucleotides and it decreases the intracellular concentration of dUTP so that uracil cannot be incorporated into DNA.</text>
</comment>
<evidence type="ECO:0000313" key="7">
    <source>
        <dbReference type="EMBL" id="NME97283.1"/>
    </source>
</evidence>
<comment type="similarity">
    <text evidence="1 5">Belongs to the dUTPase family.</text>
</comment>
<dbReference type="Gene3D" id="2.70.40.10">
    <property type="match status" value="1"/>
</dbReference>
<evidence type="ECO:0000259" key="6">
    <source>
        <dbReference type="Pfam" id="PF00692"/>
    </source>
</evidence>
<accession>A0A848CN46</accession>
<dbReference type="HAMAP" id="MF_00116">
    <property type="entry name" value="dUTPase_bact"/>
    <property type="match status" value="1"/>
</dbReference>
<evidence type="ECO:0000256" key="4">
    <source>
        <dbReference type="ARBA" id="ARBA00047686"/>
    </source>
</evidence>
<dbReference type="GO" id="GO:0006226">
    <property type="term" value="P:dUMP biosynthetic process"/>
    <property type="evidence" value="ECO:0007669"/>
    <property type="project" value="UniProtKB-UniRule"/>
</dbReference>
<dbReference type="EMBL" id="JABAGO010000002">
    <property type="protein sequence ID" value="NME97283.1"/>
    <property type="molecule type" value="Genomic_DNA"/>
</dbReference>
<dbReference type="NCBIfam" id="TIGR00576">
    <property type="entry name" value="dut"/>
    <property type="match status" value="1"/>
</dbReference>
<dbReference type="Pfam" id="PF00692">
    <property type="entry name" value="dUTPase"/>
    <property type="match status" value="1"/>
</dbReference>
<comment type="caution">
    <text evidence="5">Lacks conserved residue(s) required for the propagation of feature annotation.</text>
</comment>
<comment type="cofactor">
    <cofactor evidence="5">
        <name>Mg(2+)</name>
        <dbReference type="ChEBI" id="CHEBI:18420"/>
    </cofactor>
</comment>
<organism evidence="7 8">
    <name type="scientific">Aneurinibacillus aneurinilyticus</name>
    <name type="common">Bacillus aneurinolyticus</name>
    <dbReference type="NCBI Taxonomy" id="1391"/>
    <lineage>
        <taxon>Bacteria</taxon>
        <taxon>Bacillati</taxon>
        <taxon>Bacillota</taxon>
        <taxon>Bacilli</taxon>
        <taxon>Bacillales</taxon>
        <taxon>Paenibacillaceae</taxon>
        <taxon>Aneurinibacillus group</taxon>
        <taxon>Aneurinibacillus</taxon>
    </lineage>
</organism>
<dbReference type="PANTHER" id="PTHR11241:SF0">
    <property type="entry name" value="DEOXYURIDINE 5'-TRIPHOSPHATE NUCLEOTIDOHYDROLASE"/>
    <property type="match status" value="1"/>
</dbReference>
<sequence length="131" mass="14014">MPRKMTELASGFDLCAAVPTPIVLQPGERALIPTGFAMAMPANLEAQVRPRSGLAYKKGITTLNAPGTIDADYRGEVGVILINHGLEPFTVERGDRIAQLVFQWVPRVQVTQVASLDETKRGSGGFGHTGV</sequence>
<evidence type="ECO:0000256" key="3">
    <source>
        <dbReference type="ARBA" id="ARBA00023080"/>
    </source>
</evidence>
<dbReference type="CDD" id="cd07557">
    <property type="entry name" value="trimeric_dUTPase"/>
    <property type="match status" value="1"/>
</dbReference>
<feature type="binding site" evidence="5">
    <location>
        <begin position="68"/>
        <end position="70"/>
    </location>
    <ligand>
        <name>substrate</name>
    </ligand>
</feature>
<dbReference type="InterPro" id="IPR008181">
    <property type="entry name" value="dUTPase"/>
</dbReference>
<dbReference type="InterPro" id="IPR036157">
    <property type="entry name" value="dUTPase-like_sf"/>
</dbReference>
<dbReference type="NCBIfam" id="NF001862">
    <property type="entry name" value="PRK00601.1"/>
    <property type="match status" value="1"/>
</dbReference>
<protein>
    <recommendedName>
        <fullName evidence="5">Deoxyuridine 5'-triphosphate nucleotidohydrolase</fullName>
        <shortName evidence="5">dUTPase</shortName>
        <ecNumber evidence="5">3.6.1.23</ecNumber>
    </recommendedName>
    <alternativeName>
        <fullName evidence="5">dUTP pyrophosphatase</fullName>
    </alternativeName>
</protein>
<dbReference type="InterPro" id="IPR029054">
    <property type="entry name" value="dUTPase-like"/>
</dbReference>
<comment type="pathway">
    <text evidence="5">Pyrimidine metabolism; dUMP biosynthesis; dUMP from dCTP (dUTP route): step 2/2.</text>
</comment>
<gene>
    <name evidence="5 7" type="primary">dut</name>
    <name evidence="7" type="ORF">HF838_03315</name>
</gene>
<feature type="binding site" evidence="5">
    <location>
        <begin position="51"/>
        <end position="53"/>
    </location>
    <ligand>
        <name>substrate</name>
    </ligand>
</feature>
<evidence type="ECO:0000256" key="2">
    <source>
        <dbReference type="ARBA" id="ARBA00022801"/>
    </source>
</evidence>
<keyword evidence="2 5" id="KW-0378">Hydrolase</keyword>
<dbReference type="InterPro" id="IPR033704">
    <property type="entry name" value="dUTPase_trimeric"/>
</dbReference>
<name>A0A848CN46_ANEAE</name>
<dbReference type="GO" id="GO:0000287">
    <property type="term" value="F:magnesium ion binding"/>
    <property type="evidence" value="ECO:0007669"/>
    <property type="project" value="UniProtKB-UniRule"/>
</dbReference>
<keyword evidence="3 5" id="KW-0546">Nucleotide metabolism</keyword>
<comment type="caution">
    <text evidence="7">The sequence shown here is derived from an EMBL/GenBank/DDBJ whole genome shotgun (WGS) entry which is preliminary data.</text>
</comment>
<dbReference type="PANTHER" id="PTHR11241">
    <property type="entry name" value="DEOXYURIDINE 5'-TRIPHOSPHATE NUCLEOTIDOHYDROLASE"/>
    <property type="match status" value="1"/>
</dbReference>
<reference evidence="7 8" key="1">
    <citation type="submission" date="2020-04" db="EMBL/GenBank/DDBJ databases">
        <authorList>
            <person name="Hitch T.C.A."/>
            <person name="Wylensek D."/>
            <person name="Clavel T."/>
        </authorList>
    </citation>
    <scope>NUCLEOTIDE SEQUENCE [LARGE SCALE GENOMIC DNA]</scope>
    <source>
        <strain evidence="7 8">WB01_D5_05</strain>
    </source>
</reference>
<dbReference type="AlphaFoldDB" id="A0A848CN46"/>
<evidence type="ECO:0000256" key="1">
    <source>
        <dbReference type="ARBA" id="ARBA00006581"/>
    </source>
</evidence>
<dbReference type="UniPathway" id="UPA00610">
    <property type="reaction ID" value="UER00666"/>
</dbReference>
<evidence type="ECO:0000256" key="5">
    <source>
        <dbReference type="HAMAP-Rule" id="MF_00116"/>
    </source>
</evidence>
<dbReference type="GO" id="GO:0046081">
    <property type="term" value="P:dUTP catabolic process"/>
    <property type="evidence" value="ECO:0007669"/>
    <property type="project" value="InterPro"/>
</dbReference>
<keyword evidence="5" id="KW-0479">Metal-binding</keyword>
<feature type="domain" description="dUTPase-like" evidence="6">
    <location>
        <begin position="2"/>
        <end position="130"/>
    </location>
</feature>
<feature type="binding site" evidence="5">
    <location>
        <position position="64"/>
    </location>
    <ligand>
        <name>substrate</name>
    </ligand>
</feature>
<dbReference type="GO" id="GO:0004170">
    <property type="term" value="F:dUTP diphosphatase activity"/>
    <property type="evidence" value="ECO:0007669"/>
    <property type="project" value="UniProtKB-UniRule"/>
</dbReference>
<evidence type="ECO:0000313" key="8">
    <source>
        <dbReference type="Proteomes" id="UP000561326"/>
    </source>
</evidence>
<dbReference type="EC" id="3.6.1.23" evidence="5"/>
<dbReference type="SUPFAM" id="SSF51283">
    <property type="entry name" value="dUTPase-like"/>
    <property type="match status" value="1"/>
</dbReference>
<dbReference type="Proteomes" id="UP000561326">
    <property type="component" value="Unassembled WGS sequence"/>
</dbReference>
<comment type="catalytic activity">
    <reaction evidence="4 5">
        <text>dUTP + H2O = dUMP + diphosphate + H(+)</text>
        <dbReference type="Rhea" id="RHEA:10248"/>
        <dbReference type="ChEBI" id="CHEBI:15377"/>
        <dbReference type="ChEBI" id="CHEBI:15378"/>
        <dbReference type="ChEBI" id="CHEBI:33019"/>
        <dbReference type="ChEBI" id="CHEBI:61555"/>
        <dbReference type="ChEBI" id="CHEBI:246422"/>
        <dbReference type="EC" id="3.6.1.23"/>
    </reaction>
</comment>
<keyword evidence="5" id="KW-0460">Magnesium</keyword>
<proteinExistence type="inferred from homology"/>